<dbReference type="CDD" id="cd16373">
    <property type="entry name" value="DMSOR_beta_like"/>
    <property type="match status" value="1"/>
</dbReference>
<dbReference type="EMBL" id="CP002364">
    <property type="protein sequence ID" value="ADW18254.1"/>
    <property type="molecule type" value="Genomic_DNA"/>
</dbReference>
<dbReference type="PANTHER" id="PTHR30176">
    <property type="entry name" value="FERREDOXIN-TYPE PROTEIN NAPH"/>
    <property type="match status" value="1"/>
</dbReference>
<keyword evidence="7" id="KW-1133">Transmembrane helix</keyword>
<dbReference type="PROSITE" id="PS51379">
    <property type="entry name" value="4FE4S_FER_2"/>
    <property type="match status" value="4"/>
</dbReference>
<feature type="domain" description="4Fe-4S ferredoxin-type" evidence="8">
    <location>
        <begin position="270"/>
        <end position="299"/>
    </location>
</feature>
<dbReference type="GO" id="GO:0005886">
    <property type="term" value="C:plasma membrane"/>
    <property type="evidence" value="ECO:0007669"/>
    <property type="project" value="TreeGrafter"/>
</dbReference>
<keyword evidence="4" id="KW-0249">Electron transport</keyword>
<reference evidence="9 10" key="1">
    <citation type="journal article" date="2011" name="Stand. Genomic Sci.">
        <title>Complete genome sequence of Desulfobulbus propionicus type strain (1pr3).</title>
        <authorList>
            <person name="Pagani I."/>
            <person name="Lapidus A."/>
            <person name="Nolan M."/>
            <person name="Lucas S."/>
            <person name="Hammon N."/>
            <person name="Deshpande S."/>
            <person name="Cheng J.F."/>
            <person name="Chertkov O."/>
            <person name="Davenport K."/>
            <person name="Tapia R."/>
            <person name="Han C."/>
            <person name="Goodwin L."/>
            <person name="Pitluck S."/>
            <person name="Liolios K."/>
            <person name="Mavromatis K."/>
            <person name="Ivanova N."/>
            <person name="Mikhailova N."/>
            <person name="Pati A."/>
            <person name="Chen A."/>
            <person name="Palaniappan K."/>
            <person name="Land M."/>
            <person name="Hauser L."/>
            <person name="Chang Y.J."/>
            <person name="Jeffries C.D."/>
            <person name="Detter J.C."/>
            <person name="Brambilla E."/>
            <person name="Kannan K.P."/>
            <person name="Djao O.D."/>
            <person name="Rohde M."/>
            <person name="Pukall R."/>
            <person name="Spring S."/>
            <person name="Goker M."/>
            <person name="Sikorski J."/>
            <person name="Woyke T."/>
            <person name="Bristow J."/>
            <person name="Eisen J.A."/>
            <person name="Markowitz V."/>
            <person name="Hugenholtz P."/>
            <person name="Kyrpides N.C."/>
            <person name="Klenk H.P."/>
        </authorList>
    </citation>
    <scope>NUCLEOTIDE SEQUENCE [LARGE SCALE GENOMIC DNA]</scope>
    <source>
        <strain evidence="10">ATCC 33891 / DSM 2032 / 1pr3</strain>
    </source>
</reference>
<evidence type="ECO:0000256" key="7">
    <source>
        <dbReference type="SAM" id="Phobius"/>
    </source>
</evidence>
<keyword evidence="10" id="KW-1185">Reference proteome</keyword>
<proteinExistence type="predicted"/>
<evidence type="ECO:0000256" key="1">
    <source>
        <dbReference type="ARBA" id="ARBA00022448"/>
    </source>
</evidence>
<sequence length="523" mass="56858">MRRAGPLQPSVWRKLSQGLFVLAFLALFIHTDSNGGDELPWAVNLLFRLDPFLALTAMLAAKTVIVLMLPAVVTIGLTLVCGRLFCGWVCPLGTLIDASRRLVGHRHASPARPERHRPKYLLLVFFLAAAWFGLPLAGFVDPFSLLVRALTFAVHPGLDHAATTLFTWTYQQAPEWVNTLTEPVYGLLKRYLLPFTDKVYTLSVFSLMLLLAVLGLSRVNSRFFCRTICPLGALLGLVSRLAPLRLGGGSPVCGQCHHCRDICPMAAIDEARAINPAECTLCLDCLGECPRARIGFAWKAAGARAPRIDLSRRAVIGSLAAGALAPLALPSRPLARHADPLLIRPPGALAEEAFLGRCVRCGECMKVCIGNALHAAWLEAGLEGMFSPRLIGRIGYCEYNCTLCGQVCPTGAIRRLSRSEKQGTVIGRAHFDKNRCLPYASATPCIVCEEHCPTPDKAIKFREVEVENSRGERAWVRQPYVVDNLCIGCGICEHKCPVSGAAAVLVTSAGESRHAQAVFVNGY</sequence>
<feature type="transmembrane region" description="Helical" evidence="7">
    <location>
        <begin position="223"/>
        <end position="242"/>
    </location>
</feature>
<dbReference type="PROSITE" id="PS00198">
    <property type="entry name" value="4FE4S_FER_1"/>
    <property type="match status" value="2"/>
</dbReference>
<evidence type="ECO:0000256" key="5">
    <source>
        <dbReference type="ARBA" id="ARBA00023004"/>
    </source>
</evidence>
<dbReference type="InterPro" id="IPR051684">
    <property type="entry name" value="Electron_Trans/Redox"/>
</dbReference>
<dbReference type="SUPFAM" id="SSF54862">
    <property type="entry name" value="4Fe-4S ferredoxins"/>
    <property type="match status" value="2"/>
</dbReference>
<feature type="transmembrane region" description="Helical" evidence="7">
    <location>
        <begin position="120"/>
        <end position="140"/>
    </location>
</feature>
<evidence type="ECO:0000256" key="6">
    <source>
        <dbReference type="ARBA" id="ARBA00023014"/>
    </source>
</evidence>
<name>A0A7U3YMS2_DESPD</name>
<keyword evidence="2" id="KW-0004">4Fe-4S</keyword>
<organism evidence="9 10">
    <name type="scientific">Desulfobulbus propionicus (strain ATCC 33891 / DSM 2032 / VKM B-1956 / 1pr3)</name>
    <dbReference type="NCBI Taxonomy" id="577650"/>
    <lineage>
        <taxon>Bacteria</taxon>
        <taxon>Pseudomonadati</taxon>
        <taxon>Thermodesulfobacteriota</taxon>
        <taxon>Desulfobulbia</taxon>
        <taxon>Desulfobulbales</taxon>
        <taxon>Desulfobulbaceae</taxon>
        <taxon>Desulfobulbus</taxon>
    </lineage>
</organism>
<protein>
    <submittedName>
        <fullName evidence="9">4Fe-4S ferredoxin iron-sulfur binding domain-containing protein</fullName>
    </submittedName>
</protein>
<keyword evidence="1" id="KW-0813">Transport</keyword>
<dbReference type="GO" id="GO:0046872">
    <property type="term" value="F:metal ion binding"/>
    <property type="evidence" value="ECO:0007669"/>
    <property type="project" value="UniProtKB-KW"/>
</dbReference>
<evidence type="ECO:0000256" key="2">
    <source>
        <dbReference type="ARBA" id="ARBA00022485"/>
    </source>
</evidence>
<dbReference type="Pfam" id="PF12801">
    <property type="entry name" value="Fer4_5"/>
    <property type="match status" value="3"/>
</dbReference>
<keyword evidence="7" id="KW-0472">Membrane</keyword>
<feature type="domain" description="4Fe-4S ferredoxin-type" evidence="8">
    <location>
        <begin position="349"/>
        <end position="378"/>
    </location>
</feature>
<keyword evidence="6" id="KW-0411">Iron-sulfur</keyword>
<dbReference type="InterPro" id="IPR017896">
    <property type="entry name" value="4Fe4S_Fe-S-bd"/>
</dbReference>
<gene>
    <name evidence="9" type="ordered locus">Despr_2106</name>
</gene>
<dbReference type="PANTHER" id="PTHR30176:SF3">
    <property type="entry name" value="FERREDOXIN-TYPE PROTEIN NAPH"/>
    <property type="match status" value="1"/>
</dbReference>
<feature type="domain" description="4Fe-4S ferredoxin-type" evidence="8">
    <location>
        <begin position="477"/>
        <end position="507"/>
    </location>
</feature>
<dbReference type="AlphaFoldDB" id="A0A7U3YMS2"/>
<evidence type="ECO:0000313" key="9">
    <source>
        <dbReference type="EMBL" id="ADW18254.1"/>
    </source>
</evidence>
<dbReference type="RefSeq" id="WP_015724793.1">
    <property type="nucleotide sequence ID" value="NC_014972.1"/>
</dbReference>
<keyword evidence="5" id="KW-0408">Iron</keyword>
<keyword evidence="7" id="KW-0812">Transmembrane</keyword>
<dbReference type="GO" id="GO:0051539">
    <property type="term" value="F:4 iron, 4 sulfur cluster binding"/>
    <property type="evidence" value="ECO:0007669"/>
    <property type="project" value="UniProtKB-KW"/>
</dbReference>
<feature type="transmembrane region" description="Helical" evidence="7">
    <location>
        <begin position="199"/>
        <end position="216"/>
    </location>
</feature>
<evidence type="ECO:0000313" key="10">
    <source>
        <dbReference type="Proteomes" id="UP000006365"/>
    </source>
</evidence>
<evidence type="ECO:0000256" key="4">
    <source>
        <dbReference type="ARBA" id="ARBA00022982"/>
    </source>
</evidence>
<keyword evidence="3" id="KW-0479">Metal-binding</keyword>
<dbReference type="KEGG" id="dpr:Despr_2106"/>
<evidence type="ECO:0000259" key="8">
    <source>
        <dbReference type="PROSITE" id="PS51379"/>
    </source>
</evidence>
<feature type="transmembrane region" description="Helical" evidence="7">
    <location>
        <begin position="59"/>
        <end position="80"/>
    </location>
</feature>
<evidence type="ECO:0000256" key="3">
    <source>
        <dbReference type="ARBA" id="ARBA00022723"/>
    </source>
</evidence>
<dbReference type="InterPro" id="IPR017900">
    <property type="entry name" value="4Fe4S_Fe_S_CS"/>
</dbReference>
<dbReference type="Gene3D" id="3.30.70.20">
    <property type="match status" value="2"/>
</dbReference>
<feature type="domain" description="4Fe-4S ferredoxin-type" evidence="8">
    <location>
        <begin position="388"/>
        <end position="418"/>
    </location>
</feature>
<dbReference type="Proteomes" id="UP000006365">
    <property type="component" value="Chromosome"/>
</dbReference>
<accession>A0A7U3YMS2</accession>